<dbReference type="FunFam" id="3.40.395.10:FF:000001">
    <property type="entry name" value="Sentrin-specific protease 1"/>
    <property type="match status" value="1"/>
</dbReference>
<dbReference type="GeneID" id="91091226"/>
<accession>A0AAX4JLH4</accession>
<evidence type="ECO:0000256" key="2">
    <source>
        <dbReference type="ARBA" id="ARBA00022670"/>
    </source>
</evidence>
<evidence type="ECO:0000256" key="1">
    <source>
        <dbReference type="ARBA" id="ARBA00005234"/>
    </source>
</evidence>
<feature type="region of interest" description="Disordered" evidence="5">
    <location>
        <begin position="1"/>
        <end position="97"/>
    </location>
</feature>
<evidence type="ECO:0000259" key="6">
    <source>
        <dbReference type="PROSITE" id="PS50600"/>
    </source>
</evidence>
<dbReference type="GO" id="GO:0016929">
    <property type="term" value="F:deSUMOylase activity"/>
    <property type="evidence" value="ECO:0007669"/>
    <property type="project" value="TreeGrafter"/>
</dbReference>
<dbReference type="PROSITE" id="PS50600">
    <property type="entry name" value="ULP_PROTEASE"/>
    <property type="match status" value="1"/>
</dbReference>
<keyword evidence="2" id="KW-0645">Protease</keyword>
<dbReference type="Gene3D" id="3.40.395.10">
    <property type="entry name" value="Adenoviral Proteinase, Chain A"/>
    <property type="match status" value="1"/>
</dbReference>
<dbReference type="GO" id="GO:0080090">
    <property type="term" value="P:regulation of primary metabolic process"/>
    <property type="evidence" value="ECO:0007669"/>
    <property type="project" value="UniProtKB-ARBA"/>
</dbReference>
<evidence type="ECO:0000313" key="8">
    <source>
        <dbReference type="Proteomes" id="UP001355207"/>
    </source>
</evidence>
<dbReference type="PANTHER" id="PTHR12606">
    <property type="entry name" value="SENTRIN/SUMO-SPECIFIC PROTEASE"/>
    <property type="match status" value="1"/>
</dbReference>
<keyword evidence="3" id="KW-0378">Hydrolase</keyword>
<protein>
    <recommendedName>
        <fullName evidence="6">Ubiquitin-like protease family profile domain-containing protein</fullName>
    </recommendedName>
</protein>
<dbReference type="AlphaFoldDB" id="A0AAX4JLH4"/>
<evidence type="ECO:0000256" key="4">
    <source>
        <dbReference type="ARBA" id="ARBA00022807"/>
    </source>
</evidence>
<dbReference type="SUPFAM" id="SSF54001">
    <property type="entry name" value="Cysteine proteinases"/>
    <property type="match status" value="1"/>
</dbReference>
<evidence type="ECO:0000313" key="7">
    <source>
        <dbReference type="EMBL" id="WWC85688.1"/>
    </source>
</evidence>
<dbReference type="InterPro" id="IPR003653">
    <property type="entry name" value="Peptidase_C48_C"/>
</dbReference>
<dbReference type="GO" id="GO:0016926">
    <property type="term" value="P:protein desumoylation"/>
    <property type="evidence" value="ECO:0007669"/>
    <property type="project" value="TreeGrafter"/>
</dbReference>
<feature type="compositionally biased region" description="Low complexity" evidence="5">
    <location>
        <begin position="1"/>
        <end position="16"/>
    </location>
</feature>
<dbReference type="GO" id="GO:0005634">
    <property type="term" value="C:nucleus"/>
    <property type="evidence" value="ECO:0007669"/>
    <property type="project" value="TreeGrafter"/>
</dbReference>
<keyword evidence="8" id="KW-1185">Reference proteome</keyword>
<feature type="compositionally biased region" description="Low complexity" evidence="5">
    <location>
        <begin position="291"/>
        <end position="305"/>
    </location>
</feature>
<name>A0AAX4JLH4_9TREE</name>
<evidence type="ECO:0000256" key="3">
    <source>
        <dbReference type="ARBA" id="ARBA00022801"/>
    </source>
</evidence>
<dbReference type="GO" id="GO:0006508">
    <property type="term" value="P:proteolysis"/>
    <property type="evidence" value="ECO:0007669"/>
    <property type="project" value="UniProtKB-KW"/>
</dbReference>
<dbReference type="Pfam" id="PF02902">
    <property type="entry name" value="Peptidase_C48"/>
    <property type="match status" value="1"/>
</dbReference>
<dbReference type="PANTHER" id="PTHR12606:SF141">
    <property type="entry name" value="GH15225P-RELATED"/>
    <property type="match status" value="1"/>
</dbReference>
<dbReference type="EMBL" id="CP144098">
    <property type="protein sequence ID" value="WWC85688.1"/>
    <property type="molecule type" value="Genomic_DNA"/>
</dbReference>
<organism evidence="7 8">
    <name type="scientific">Kwoniella dendrophila CBS 6074</name>
    <dbReference type="NCBI Taxonomy" id="1295534"/>
    <lineage>
        <taxon>Eukaryota</taxon>
        <taxon>Fungi</taxon>
        <taxon>Dikarya</taxon>
        <taxon>Basidiomycota</taxon>
        <taxon>Agaricomycotina</taxon>
        <taxon>Tremellomycetes</taxon>
        <taxon>Tremellales</taxon>
        <taxon>Cryptococcaceae</taxon>
        <taxon>Kwoniella</taxon>
    </lineage>
</organism>
<dbReference type="GO" id="GO:0060255">
    <property type="term" value="P:regulation of macromolecule metabolic process"/>
    <property type="evidence" value="ECO:0007669"/>
    <property type="project" value="UniProtKB-ARBA"/>
</dbReference>
<feature type="compositionally biased region" description="Basic residues" evidence="5">
    <location>
        <begin position="309"/>
        <end position="318"/>
    </location>
</feature>
<reference evidence="7 8" key="1">
    <citation type="submission" date="2024-01" db="EMBL/GenBank/DDBJ databases">
        <title>Comparative genomics of Cryptococcus and Kwoniella reveals pathogenesis evolution and contrasting modes of karyotype evolution via chromosome fusion or intercentromeric recombination.</title>
        <authorList>
            <person name="Coelho M.A."/>
            <person name="David-Palma M."/>
            <person name="Shea T."/>
            <person name="Bowers K."/>
            <person name="McGinley-Smith S."/>
            <person name="Mohammad A.W."/>
            <person name="Gnirke A."/>
            <person name="Yurkov A.M."/>
            <person name="Nowrousian M."/>
            <person name="Sun S."/>
            <person name="Cuomo C.A."/>
            <person name="Heitman J."/>
        </authorList>
    </citation>
    <scope>NUCLEOTIDE SEQUENCE [LARGE SCALE GENOMIC DNA]</scope>
    <source>
        <strain evidence="7 8">CBS 6074</strain>
    </source>
</reference>
<evidence type="ECO:0000256" key="5">
    <source>
        <dbReference type="SAM" id="MobiDB-lite"/>
    </source>
</evidence>
<proteinExistence type="inferred from homology"/>
<feature type="domain" description="Ubiquitin-like protease family profile" evidence="6">
    <location>
        <begin position="497"/>
        <end position="662"/>
    </location>
</feature>
<comment type="similarity">
    <text evidence="1">Belongs to the peptidase C48 family.</text>
</comment>
<feature type="compositionally biased region" description="Low complexity" evidence="5">
    <location>
        <begin position="66"/>
        <end position="94"/>
    </location>
</feature>
<dbReference type="RefSeq" id="XP_066072451.1">
    <property type="nucleotide sequence ID" value="XM_066216354.1"/>
</dbReference>
<keyword evidence="4" id="KW-0788">Thiol protease</keyword>
<dbReference type="Proteomes" id="UP001355207">
    <property type="component" value="Chromosome 1"/>
</dbReference>
<feature type="region of interest" description="Disordered" evidence="5">
    <location>
        <begin position="266"/>
        <end position="323"/>
    </location>
</feature>
<dbReference type="InterPro" id="IPR038765">
    <property type="entry name" value="Papain-like_cys_pep_sf"/>
</dbReference>
<gene>
    <name evidence="7" type="ORF">L201_000554</name>
</gene>
<sequence>MSSTTLKRTSSSLSSRDYQDNRGKRIKTSPEKSLPTGGKHTAKQQQPGILGKMGRVVSNFLNITPSSSQSSSSNLRSNNIPSSSQSSGTSDIDSVLQPHSGGSLALYNSYDQPTASGSSIQTLVDGYAGLSKENPVDITDDDDKSITEIIPPSRLIAQAAAASSSQNTPQIYPSLPNNQNQDLLFPESFSNRKPQSNNQLPTPANSQEDLEISQTSSNHQYLNKRNSQNESTALNHVNDRNHASSSTTNHQSEIIKLASFSHHTLKKQLSRPDVRLQTPPQTKKGWEFPRNSRSPSSSSTGSNRSYSRRDRKDRKFRSNIRSQQDIVSRRLSNYFKLISEASDQQGDERAGASARRVAKMFSGEVKSAGPAAEIAMKYFSRNGKDSKEAYRALMGVVAPKQTTLEDKTTPSTPVFSVSNKKVISQKAKQKAANFSAFKFEDQLKVLKGIQEEDEKKEREIEAKLKKPKVPTSLSPDQEAKVSNDLNDPRFTARIPKAQCDAKNIRRLKPTTWLDDEIMNFYGEMMVERSKSIGRKIHFFNSFFYQKLSENGYDSVKRWGKKFNLFDMAAIVFPVNIGNMHWTACAINLEKKRIEYYDSMGDYSGHRHNVFKCVREYLKQEHQLRKGTPFDFTGWEDDFNEKTPQQNNGSDCGVFSCQTLEMITRGRDTKKGFEFDASSMSFFRRLMVWEIGNGKLEPRTWGNPSV</sequence>
<feature type="compositionally biased region" description="Polar residues" evidence="5">
    <location>
        <begin position="167"/>
        <end position="222"/>
    </location>
</feature>
<feature type="region of interest" description="Disordered" evidence="5">
    <location>
        <begin position="158"/>
        <end position="222"/>
    </location>
</feature>